<dbReference type="Gramene" id="Psat05G0656700-T1">
    <property type="protein sequence ID" value="KAI5411556.1"/>
    <property type="gene ID" value="KIW84_056567"/>
</dbReference>
<keyword evidence="8" id="KW-1185">Reference proteome</keyword>
<evidence type="ECO:0008006" key="9">
    <source>
        <dbReference type="Google" id="ProtNLM"/>
    </source>
</evidence>
<dbReference type="PANTHER" id="PTHR11010:SF96">
    <property type="entry name" value="LYSOSOMAL PRO-X CARBOXYPEPTIDASE-LIKE ISOFORM X1"/>
    <property type="match status" value="1"/>
</dbReference>
<dbReference type="Pfam" id="PF05577">
    <property type="entry name" value="Peptidase_S28"/>
    <property type="match status" value="1"/>
</dbReference>
<dbReference type="AlphaFoldDB" id="A0A9D4X3K4"/>
<dbReference type="GO" id="GO:0070008">
    <property type="term" value="F:serine-type exopeptidase activity"/>
    <property type="evidence" value="ECO:0007669"/>
    <property type="project" value="InterPro"/>
</dbReference>
<dbReference type="InterPro" id="IPR029058">
    <property type="entry name" value="AB_hydrolase_fold"/>
</dbReference>
<dbReference type="PANTHER" id="PTHR11010">
    <property type="entry name" value="PROTEASE S28 PRO-X CARBOXYPEPTIDASE-RELATED"/>
    <property type="match status" value="1"/>
</dbReference>
<evidence type="ECO:0000256" key="4">
    <source>
        <dbReference type="ARBA" id="ARBA00022801"/>
    </source>
</evidence>
<proteinExistence type="inferred from homology"/>
<name>A0A9D4X3K4_PEA</name>
<dbReference type="Gene3D" id="1.20.120.980">
    <property type="entry name" value="Serine carboxypeptidase S28, SKS domain"/>
    <property type="match status" value="1"/>
</dbReference>
<feature type="chain" id="PRO_5039269265" description="Lysosomal Pro-X carboxypeptidase" evidence="6">
    <location>
        <begin position="24"/>
        <end position="486"/>
    </location>
</feature>
<organism evidence="7 8">
    <name type="scientific">Pisum sativum</name>
    <name type="common">Garden pea</name>
    <name type="synonym">Lathyrus oleraceus</name>
    <dbReference type="NCBI Taxonomy" id="3888"/>
    <lineage>
        <taxon>Eukaryota</taxon>
        <taxon>Viridiplantae</taxon>
        <taxon>Streptophyta</taxon>
        <taxon>Embryophyta</taxon>
        <taxon>Tracheophyta</taxon>
        <taxon>Spermatophyta</taxon>
        <taxon>Magnoliopsida</taxon>
        <taxon>eudicotyledons</taxon>
        <taxon>Gunneridae</taxon>
        <taxon>Pentapetalae</taxon>
        <taxon>rosids</taxon>
        <taxon>fabids</taxon>
        <taxon>Fabales</taxon>
        <taxon>Fabaceae</taxon>
        <taxon>Papilionoideae</taxon>
        <taxon>50 kb inversion clade</taxon>
        <taxon>NPAAA clade</taxon>
        <taxon>Hologalegina</taxon>
        <taxon>IRL clade</taxon>
        <taxon>Fabeae</taxon>
        <taxon>Lathyrus</taxon>
    </lineage>
</organism>
<dbReference type="SUPFAM" id="SSF53474">
    <property type="entry name" value="alpha/beta-Hydrolases"/>
    <property type="match status" value="1"/>
</dbReference>
<dbReference type="InterPro" id="IPR008758">
    <property type="entry name" value="Peptidase_S28"/>
</dbReference>
<protein>
    <recommendedName>
        <fullName evidence="9">Lysosomal Pro-X carboxypeptidase</fullName>
    </recommendedName>
</protein>
<accession>A0A9D4X3K4</accession>
<feature type="signal peptide" evidence="6">
    <location>
        <begin position="1"/>
        <end position="23"/>
    </location>
</feature>
<comment type="similarity">
    <text evidence="1">Belongs to the peptidase S28 family.</text>
</comment>
<keyword evidence="5" id="KW-0325">Glycoprotein</keyword>
<dbReference type="Gene3D" id="3.40.50.1820">
    <property type="entry name" value="alpha/beta hydrolase"/>
    <property type="match status" value="1"/>
</dbReference>
<dbReference type="InterPro" id="IPR042269">
    <property type="entry name" value="Ser_carbopepase_S28_SKS"/>
</dbReference>
<dbReference type="OrthoDB" id="2130629at2759"/>
<evidence type="ECO:0000256" key="5">
    <source>
        <dbReference type="ARBA" id="ARBA00023180"/>
    </source>
</evidence>
<keyword evidence="2" id="KW-0645">Protease</keyword>
<evidence type="ECO:0000256" key="2">
    <source>
        <dbReference type="ARBA" id="ARBA00022670"/>
    </source>
</evidence>
<dbReference type="EMBL" id="JAMSHJ010000005">
    <property type="protein sequence ID" value="KAI5411556.1"/>
    <property type="molecule type" value="Genomic_DNA"/>
</dbReference>
<keyword evidence="4" id="KW-0378">Hydrolase</keyword>
<evidence type="ECO:0000313" key="7">
    <source>
        <dbReference type="EMBL" id="KAI5411556.1"/>
    </source>
</evidence>
<sequence length="486" mass="55077">MKKFNNVHLLFIFFLYFSGTTHSLFSPSSKSKTTAHPSATLTSNEDVKTYFFKQTLDHFNHLPKSYTKFKQRYYVNFKYWGGANSSAPILAYLGAESEMEMPDEDFGTDNAASFKALLVYIEHRYYGKSVPFGSKEKAYKNANTLGYLNSEQALADYAAVLIYLKNSLHAQESPVIVMGASYGGMLAAWFRLKYPHVAVGALASSAPLLYFDNITPQNAYYDVVTRDFKEASETCYKFIRNSWSEIDKVASQRNGLSSLSQRFNTCYPLEQSDELKEFLRIIYIYSAQFDYPLVRNICKAIDGASFGSDVLSRIYGGVVAYHESNKCTVNAYKYTVAADTFNVYEWQRCTEIVMPIGITGNSTMFQPMPFSLKNYAKKCKKDFGVSPRPHWITAYYGGHNMKLVLRRFGSNIIFSNGLRDPYSSGGVLKNLSDSLVALSTVKGTHGMDLMAASESDQDWLTEQRKKEVEIMHGWIKQYYADIDALE</sequence>
<dbReference type="Proteomes" id="UP001058974">
    <property type="component" value="Chromosome 5"/>
</dbReference>
<evidence type="ECO:0000256" key="3">
    <source>
        <dbReference type="ARBA" id="ARBA00022729"/>
    </source>
</evidence>
<gene>
    <name evidence="7" type="ORF">KIW84_056567</name>
</gene>
<evidence type="ECO:0000256" key="1">
    <source>
        <dbReference type="ARBA" id="ARBA00011079"/>
    </source>
</evidence>
<evidence type="ECO:0000256" key="6">
    <source>
        <dbReference type="SAM" id="SignalP"/>
    </source>
</evidence>
<keyword evidence="3 6" id="KW-0732">Signal</keyword>
<dbReference type="GO" id="GO:0008239">
    <property type="term" value="F:dipeptidyl-peptidase activity"/>
    <property type="evidence" value="ECO:0007669"/>
    <property type="project" value="TreeGrafter"/>
</dbReference>
<reference evidence="7 8" key="1">
    <citation type="journal article" date="2022" name="Nat. Genet.">
        <title>Improved pea reference genome and pan-genome highlight genomic features and evolutionary characteristics.</title>
        <authorList>
            <person name="Yang T."/>
            <person name="Liu R."/>
            <person name="Luo Y."/>
            <person name="Hu S."/>
            <person name="Wang D."/>
            <person name="Wang C."/>
            <person name="Pandey M.K."/>
            <person name="Ge S."/>
            <person name="Xu Q."/>
            <person name="Li N."/>
            <person name="Li G."/>
            <person name="Huang Y."/>
            <person name="Saxena R.K."/>
            <person name="Ji Y."/>
            <person name="Li M."/>
            <person name="Yan X."/>
            <person name="He Y."/>
            <person name="Liu Y."/>
            <person name="Wang X."/>
            <person name="Xiang C."/>
            <person name="Varshney R.K."/>
            <person name="Ding H."/>
            <person name="Gao S."/>
            <person name="Zong X."/>
        </authorList>
    </citation>
    <scope>NUCLEOTIDE SEQUENCE [LARGE SCALE GENOMIC DNA]</scope>
    <source>
        <strain evidence="7 8">cv. Zhongwan 6</strain>
    </source>
</reference>
<dbReference type="GO" id="GO:0006508">
    <property type="term" value="P:proteolysis"/>
    <property type="evidence" value="ECO:0007669"/>
    <property type="project" value="UniProtKB-KW"/>
</dbReference>
<evidence type="ECO:0000313" key="8">
    <source>
        <dbReference type="Proteomes" id="UP001058974"/>
    </source>
</evidence>
<comment type="caution">
    <text evidence="7">The sequence shown here is derived from an EMBL/GenBank/DDBJ whole genome shotgun (WGS) entry which is preliminary data.</text>
</comment>